<evidence type="ECO:0000313" key="5">
    <source>
        <dbReference type="Proteomes" id="UP000253752"/>
    </source>
</evidence>
<dbReference type="EMBL" id="PPTX01000019">
    <property type="protein sequence ID" value="RDB77108.1"/>
    <property type="molecule type" value="Genomic_DNA"/>
</dbReference>
<dbReference type="GeneID" id="69509725"/>
<dbReference type="AlphaFoldDB" id="A0A369N7B8"/>
<proteinExistence type="predicted"/>
<evidence type="ECO:0000313" key="7">
    <source>
        <dbReference type="Proteomes" id="UP000253915"/>
    </source>
</evidence>
<dbReference type="InterPro" id="IPR009057">
    <property type="entry name" value="Homeodomain-like_sf"/>
</dbReference>
<sequence>MGEWEPKGILDDEDVRMRLRIMHAVDKSLDQIKVTDLCEKIGISRQMFYRYFDSKYSLHWWWPMHVHKFYLIEVGRTMDWETGYFHHLKLLSLESEFFKVATQYTLNFPSQRSIMPHYRKCALLETLQDYKHIALDDDLMFCLDSWVKTETDILTEWYRLDTVPPLQEAVERLARVAPKMLYDALRMD</sequence>
<dbReference type="EMBL" id="WPOM01000004">
    <property type="protein sequence ID" value="MVN32119.1"/>
    <property type="molecule type" value="Genomic_DNA"/>
</dbReference>
<reference evidence="5 6" key="1">
    <citation type="journal article" date="2018" name="Elife">
        <title>Discovery and characterization of a prevalent human gut bacterial enzyme sufficient for the inactivation of a family of plant toxins.</title>
        <authorList>
            <person name="Koppel N."/>
            <person name="Bisanz J.E."/>
            <person name="Pandelia M.E."/>
            <person name="Turnbaugh P.J."/>
            <person name="Balskus E.P."/>
        </authorList>
    </citation>
    <scope>NUCLEOTIDE SEQUENCE [LARGE SCALE GENOMIC DNA]</scope>
    <source>
        <strain evidence="4 7">16A</strain>
        <strain evidence="3 6">FAA1-1-60AUCSF</strain>
        <strain evidence="2 5">MR1 #12</strain>
    </source>
</reference>
<name>A0A369N7B8_EGGLN</name>
<evidence type="ECO:0000313" key="2">
    <source>
        <dbReference type="EMBL" id="RDB77108.1"/>
    </source>
</evidence>
<evidence type="ECO:0000313" key="3">
    <source>
        <dbReference type="EMBL" id="RDB83651.1"/>
    </source>
</evidence>
<accession>A0A369N7B8</accession>
<comment type="caution">
    <text evidence="3">The sequence shown here is derived from an EMBL/GenBank/DDBJ whole genome shotgun (WGS) entry which is preliminary data.</text>
</comment>
<evidence type="ECO:0000313" key="6">
    <source>
        <dbReference type="Proteomes" id="UP000253857"/>
    </source>
</evidence>
<dbReference type="RefSeq" id="WP_009608117.1">
    <property type="nucleotide sequence ID" value="NZ_AP025575.1"/>
</dbReference>
<protein>
    <submittedName>
        <fullName evidence="1">TetR family transcriptional regulator</fullName>
    </submittedName>
</protein>
<dbReference type="Proteomes" id="UP000253857">
    <property type="component" value="Unassembled WGS sequence"/>
</dbReference>
<evidence type="ECO:0000313" key="8">
    <source>
        <dbReference type="Proteomes" id="UP000436429"/>
    </source>
</evidence>
<dbReference type="EMBL" id="PPTY01000022">
    <property type="protein sequence ID" value="RDB83651.1"/>
    <property type="molecule type" value="Genomic_DNA"/>
</dbReference>
<gene>
    <name evidence="4" type="ORF">C1853_02205</name>
    <name evidence="3" type="ORF">C1871_11235</name>
    <name evidence="2" type="ORF">C1872_11645</name>
    <name evidence="1" type="ORF">GO726_02875</name>
</gene>
<evidence type="ECO:0000313" key="1">
    <source>
        <dbReference type="EMBL" id="MVN32119.1"/>
    </source>
</evidence>
<dbReference type="Proteomes" id="UP000436429">
    <property type="component" value="Unassembled WGS sequence"/>
</dbReference>
<dbReference type="Gene3D" id="1.10.357.10">
    <property type="entry name" value="Tetracycline Repressor, domain 2"/>
    <property type="match status" value="1"/>
</dbReference>
<dbReference type="Proteomes" id="UP000253915">
    <property type="component" value="Unassembled WGS sequence"/>
</dbReference>
<evidence type="ECO:0000313" key="4">
    <source>
        <dbReference type="EMBL" id="RDC40933.1"/>
    </source>
</evidence>
<organism evidence="3 6">
    <name type="scientific">Eggerthella lenta</name>
    <name type="common">Eubacterium lentum</name>
    <dbReference type="NCBI Taxonomy" id="84112"/>
    <lineage>
        <taxon>Bacteria</taxon>
        <taxon>Bacillati</taxon>
        <taxon>Actinomycetota</taxon>
        <taxon>Coriobacteriia</taxon>
        <taxon>Eggerthellales</taxon>
        <taxon>Eggerthellaceae</taxon>
        <taxon>Eggerthella</taxon>
    </lineage>
</organism>
<reference evidence="1 8" key="2">
    <citation type="submission" date="2019-11" db="EMBL/GenBank/DDBJ databases">
        <title>Whole genome shotgun sequencing (WGS) data from Adlercreutzia equolifaciens ResAG-91, Eggerthella lenta MRI-F36, MRI-F37, MRI-F40, ResAG-49, ResAG-88, ResAG-121, ResAG-145, and Gordonibacter sp. ResAG-5, ResAG-26, ResAG-43, ResAG-50, ResAG-59.</title>
        <authorList>
            <person name="Stoll D.A."/>
            <person name="Danylec N."/>
            <person name="Franz C.M.A.P."/>
            <person name="Huch M."/>
        </authorList>
    </citation>
    <scope>NUCLEOTIDE SEQUENCE [LARGE SCALE GENOMIC DNA]</scope>
    <source>
        <strain evidence="1 8">ResAG-88</strain>
    </source>
</reference>
<dbReference type="SUPFAM" id="SSF46689">
    <property type="entry name" value="Homeodomain-like"/>
    <property type="match status" value="1"/>
</dbReference>
<dbReference type="EMBL" id="PPUQ01000002">
    <property type="protein sequence ID" value="RDC40933.1"/>
    <property type="molecule type" value="Genomic_DNA"/>
</dbReference>
<dbReference type="Proteomes" id="UP000253752">
    <property type="component" value="Unassembled WGS sequence"/>
</dbReference>